<dbReference type="PROSITE" id="PS00036">
    <property type="entry name" value="BZIP_BASIC"/>
    <property type="match status" value="1"/>
</dbReference>
<evidence type="ECO:0000256" key="1">
    <source>
        <dbReference type="ARBA" id="ARBA00004123"/>
    </source>
</evidence>
<gene>
    <name evidence="9" type="primary">LOC104769018</name>
</gene>
<reference evidence="8" key="1">
    <citation type="journal article" date="2014" name="Nat. Commun.">
        <title>The emerging biofuel crop Camelina sativa retains a highly undifferentiated hexaploid genome structure.</title>
        <authorList>
            <person name="Kagale S."/>
            <person name="Koh C."/>
            <person name="Nixon J."/>
            <person name="Bollina V."/>
            <person name="Clarke W.E."/>
            <person name="Tuteja R."/>
            <person name="Spillane C."/>
            <person name="Robinson S.J."/>
            <person name="Links M.G."/>
            <person name="Clarke C."/>
            <person name="Higgins E.E."/>
            <person name="Huebert T."/>
            <person name="Sharpe A.G."/>
            <person name="Parkin I.A."/>
        </authorList>
    </citation>
    <scope>NUCLEOTIDE SEQUENCE [LARGE SCALE GENOMIC DNA]</scope>
    <source>
        <strain evidence="8">cv. DH55</strain>
    </source>
</reference>
<keyword evidence="5" id="KW-0539">Nucleus</keyword>
<comment type="subcellular location">
    <subcellularLocation>
        <location evidence="1">Nucleus</location>
    </subcellularLocation>
</comment>
<dbReference type="RefSeq" id="XP_010491438.1">
    <property type="nucleotide sequence ID" value="XM_010493136.2"/>
</dbReference>
<keyword evidence="4" id="KW-0804">Transcription</keyword>
<dbReference type="InterPro" id="IPR044521">
    <property type="entry name" value="AtbZIP8/43"/>
</dbReference>
<dbReference type="SUPFAM" id="SSF57959">
    <property type="entry name" value="Leucine zipper domain"/>
    <property type="match status" value="1"/>
</dbReference>
<evidence type="ECO:0000313" key="9">
    <source>
        <dbReference type="RefSeq" id="XP_010491438.1"/>
    </source>
</evidence>
<dbReference type="PROSITE" id="PS50217">
    <property type="entry name" value="BZIP"/>
    <property type="match status" value="1"/>
</dbReference>
<feature type="domain" description="BZIP" evidence="7">
    <location>
        <begin position="66"/>
        <end position="129"/>
    </location>
</feature>
<dbReference type="InterPro" id="IPR004827">
    <property type="entry name" value="bZIP"/>
</dbReference>
<protein>
    <submittedName>
        <fullName evidence="9">BZIP transcription factor 2</fullName>
    </submittedName>
</protein>
<feature type="coiled-coil region" evidence="6">
    <location>
        <begin position="77"/>
        <end position="111"/>
    </location>
</feature>
<keyword evidence="8" id="KW-1185">Reference proteome</keyword>
<dbReference type="InterPro" id="IPR045314">
    <property type="entry name" value="bZIP_plant_GBF1"/>
</dbReference>
<keyword evidence="2" id="KW-0805">Transcription regulation</keyword>
<evidence type="ECO:0000256" key="4">
    <source>
        <dbReference type="ARBA" id="ARBA00023163"/>
    </source>
</evidence>
<evidence type="ECO:0000256" key="3">
    <source>
        <dbReference type="ARBA" id="ARBA00023125"/>
    </source>
</evidence>
<evidence type="ECO:0000256" key="5">
    <source>
        <dbReference type="ARBA" id="ARBA00023242"/>
    </source>
</evidence>
<organism evidence="8 9">
    <name type="scientific">Camelina sativa</name>
    <name type="common">False flax</name>
    <name type="synonym">Myagrum sativum</name>
    <dbReference type="NCBI Taxonomy" id="90675"/>
    <lineage>
        <taxon>Eukaryota</taxon>
        <taxon>Viridiplantae</taxon>
        <taxon>Streptophyta</taxon>
        <taxon>Embryophyta</taxon>
        <taxon>Tracheophyta</taxon>
        <taxon>Spermatophyta</taxon>
        <taxon>Magnoliopsida</taxon>
        <taxon>eudicotyledons</taxon>
        <taxon>Gunneridae</taxon>
        <taxon>Pentapetalae</taxon>
        <taxon>rosids</taxon>
        <taxon>malvids</taxon>
        <taxon>Brassicales</taxon>
        <taxon>Brassicaceae</taxon>
        <taxon>Camelineae</taxon>
        <taxon>Camelina</taxon>
    </lineage>
</organism>
<keyword evidence="3" id="KW-0238">DNA-binding</keyword>
<dbReference type="PANTHER" id="PTHR46324">
    <property type="entry name" value="BASIC LEUCINE ZIPPER 43-RELATED"/>
    <property type="match status" value="1"/>
</dbReference>
<keyword evidence="6" id="KW-0175">Coiled coil</keyword>
<dbReference type="CDD" id="cd14702">
    <property type="entry name" value="bZIP_plant_GBF1"/>
    <property type="match status" value="1"/>
</dbReference>
<dbReference type="SMART" id="SM00338">
    <property type="entry name" value="BRLZ"/>
    <property type="match status" value="1"/>
</dbReference>
<evidence type="ECO:0000313" key="8">
    <source>
        <dbReference type="Proteomes" id="UP000694864"/>
    </source>
</evidence>
<dbReference type="PANTHER" id="PTHR46324:SF7">
    <property type="entry name" value="BASIC LEUCINE-ZIPPER 75"/>
    <property type="match status" value="1"/>
</dbReference>
<name>A0ABM0XV34_CAMSA</name>
<dbReference type="Proteomes" id="UP000694864">
    <property type="component" value="Chromosome 20"/>
</dbReference>
<evidence type="ECO:0000259" key="7">
    <source>
        <dbReference type="PROSITE" id="PS50217"/>
    </source>
</evidence>
<evidence type="ECO:0000256" key="6">
    <source>
        <dbReference type="SAM" id="Coils"/>
    </source>
</evidence>
<dbReference type="GeneID" id="104769018"/>
<dbReference type="InterPro" id="IPR046347">
    <property type="entry name" value="bZIP_sf"/>
</dbReference>
<dbReference type="Pfam" id="PF07716">
    <property type="entry name" value="bZIP_2"/>
    <property type="match status" value="1"/>
</dbReference>
<evidence type="ECO:0000256" key="2">
    <source>
        <dbReference type="ARBA" id="ARBA00023015"/>
    </source>
</evidence>
<sequence>MEADEDQQYPSHCFNLYEGNPSRNNDFNSMFLQNPHDEDFHVHDHHQVDNHDQHHHHHQPSVVVDQEKRLRRMASNRESARRSRMRERKKMERLTMQAAQLMASNQFLSDKYISLLEYNHQISQENSQLKKTVSSLFQEYTIFHGEHHDDTPRFIHGFDLNQQYLHQPT</sequence>
<accession>A0ABM0XV34</accession>
<reference evidence="9" key="2">
    <citation type="submission" date="2025-08" db="UniProtKB">
        <authorList>
            <consortium name="RefSeq"/>
        </authorList>
    </citation>
    <scope>IDENTIFICATION</scope>
    <source>
        <tissue evidence="9">Leaf</tissue>
    </source>
</reference>
<dbReference type="Gene3D" id="1.20.5.170">
    <property type="match status" value="1"/>
</dbReference>
<proteinExistence type="predicted"/>